<protein>
    <submittedName>
        <fullName evidence="3">Uncharacterized protein</fullName>
    </submittedName>
</protein>
<dbReference type="InterPro" id="IPR029063">
    <property type="entry name" value="SAM-dependent_MTases_sf"/>
</dbReference>
<accession>A0AA36NCW5</accession>
<proteinExistence type="predicted"/>
<name>A0AA36NCW5_9DINO</name>
<dbReference type="SUPFAM" id="SSF53335">
    <property type="entry name" value="S-adenosyl-L-methionine-dependent methyltransferases"/>
    <property type="match status" value="1"/>
</dbReference>
<gene>
    <name evidence="3" type="ORF">EVOR1521_LOCUS29404</name>
</gene>
<dbReference type="AlphaFoldDB" id="A0AA36NCW5"/>
<feature type="region of interest" description="Disordered" evidence="2">
    <location>
        <begin position="1"/>
        <end position="29"/>
    </location>
</feature>
<feature type="compositionally biased region" description="Basic residues" evidence="2">
    <location>
        <begin position="16"/>
        <end position="28"/>
    </location>
</feature>
<organism evidence="3 4">
    <name type="scientific">Effrenium voratum</name>
    <dbReference type="NCBI Taxonomy" id="2562239"/>
    <lineage>
        <taxon>Eukaryota</taxon>
        <taxon>Sar</taxon>
        <taxon>Alveolata</taxon>
        <taxon>Dinophyceae</taxon>
        <taxon>Suessiales</taxon>
        <taxon>Symbiodiniaceae</taxon>
        <taxon>Effrenium</taxon>
    </lineage>
</organism>
<dbReference type="InterPro" id="IPR053304">
    <property type="entry name" value="RNA_M5U_MTase"/>
</dbReference>
<dbReference type="Gene3D" id="3.40.50.150">
    <property type="entry name" value="Vaccinia Virus protein VP39"/>
    <property type="match status" value="2"/>
</dbReference>
<evidence type="ECO:0000313" key="3">
    <source>
        <dbReference type="EMBL" id="CAJ1407795.1"/>
    </source>
</evidence>
<comment type="caution">
    <text evidence="3">The sequence shown here is derived from an EMBL/GenBank/DDBJ whole genome shotgun (WGS) entry which is preliminary data.</text>
</comment>
<dbReference type="EMBL" id="CAUJNA010003691">
    <property type="protein sequence ID" value="CAJ1407795.1"/>
    <property type="molecule type" value="Genomic_DNA"/>
</dbReference>
<evidence type="ECO:0000313" key="4">
    <source>
        <dbReference type="Proteomes" id="UP001178507"/>
    </source>
</evidence>
<keyword evidence="1" id="KW-0175">Coiled coil</keyword>
<dbReference type="PANTHER" id="PTHR47548:SF1">
    <property type="entry name" value="S-ADENOSYL-L-METHIONINE-DEPENDENT METHYLTRANSFERASES SUPERFAMILY PROTEIN"/>
    <property type="match status" value="1"/>
</dbReference>
<reference evidence="3" key="1">
    <citation type="submission" date="2023-08" db="EMBL/GenBank/DDBJ databases">
        <authorList>
            <person name="Chen Y."/>
            <person name="Shah S."/>
            <person name="Dougan E. K."/>
            <person name="Thang M."/>
            <person name="Chan C."/>
        </authorList>
    </citation>
    <scope>NUCLEOTIDE SEQUENCE</scope>
</reference>
<keyword evidence="4" id="KW-1185">Reference proteome</keyword>
<dbReference type="Gene3D" id="2.40.50.1070">
    <property type="match status" value="1"/>
</dbReference>
<sequence>MKRKRDETLTPTQLRNARKRAAKKRTKQQSRLIDPSLVYIEAPLAAPVVKSAEGFFGALGHPLPLRLGPLKGWRSSAKLAVRACSGGGVEIGLFLAKSHDVVPVAGCAAHHPSINSALEAISAACKSAKLRGYDESTGEGDLRYLKLEVQRSSGLVQLTLVWRAASQQAAGRPLARLLAQLRRRDLWYAIWANFNTADKHTSRILSYDEESWVQLAGNKNFLREQLLSLPLQPKLCFPPFVFRQANLCAFEEIVAAVRRFVPKDSAVVELYGGVGTIGLHLADLVSALVCSDENPHNRLCFRRSAKGLPEDMPWGKLVKADIDEAREDKEDWQDAQARVIALQEEAQAHSRKALSQRVAGVLLERKRELQRGEMKESRLAAECNSLSATIMQMRLQEWQLIEEVRVAEEELSALRRAVRQQRAEKEEMEVDLSALRRQCEEMTEVEELKLKLQRWKELVNLREQRAEQLREQAEDLELDAERCGWRAEFLRAKARGCAWGASTEGRRAELAVAAGHQRRAANARDLATFLPLLAALVTMMTHLYRLQRLSYVPGDAASQVDSLSCADVVIVDPPRKGLDDAVIDALQRHGRLGRVIYVSCGFPAFRRDAERLLEAKWAAGQPSGMVVGGADKGGILVRAGQGTGSEQLAERLSTGAIVEELDLAGDRLHYQLVTGTGPASGWVSVTLKDKALLVRKTEPQAQVEPAVELKEGDYYVTLGVVFKKAGTDPETQKIVKLNRKVGAVVHTTGKVWKGPTGGFWVELDVSSGDSGAGEKPGYVMIDASGFGTPGPCLQKASKEDGEKVLLTAKKPAAAKAWDGSGGDKEFLVFEQTKVADMKIILGMLFGLKPPIKLAKDVPDSATVKEAGLASGDAVVFEGVGVQAMRLVVMSPLEQGVKLTDLEIQQDWTVGQVRKLLCSITGLKEGSMLMAKGKMGERVGEDAQLNLSHLVVDCGYKDGDEIGFIYMGDPEADLQGFLSKK</sequence>
<feature type="coiled-coil region" evidence="1">
    <location>
        <begin position="404"/>
        <end position="486"/>
    </location>
</feature>
<evidence type="ECO:0000256" key="2">
    <source>
        <dbReference type="SAM" id="MobiDB-lite"/>
    </source>
</evidence>
<dbReference type="Proteomes" id="UP001178507">
    <property type="component" value="Unassembled WGS sequence"/>
</dbReference>
<dbReference type="PANTHER" id="PTHR47548">
    <property type="entry name" value="BNAA06G32370D PROTEIN"/>
    <property type="match status" value="1"/>
</dbReference>
<evidence type="ECO:0000256" key="1">
    <source>
        <dbReference type="SAM" id="Coils"/>
    </source>
</evidence>